<dbReference type="Proteomes" id="UP000265520">
    <property type="component" value="Unassembled WGS sequence"/>
</dbReference>
<organism evidence="1 2">
    <name type="scientific">Trifolium medium</name>
    <dbReference type="NCBI Taxonomy" id="97028"/>
    <lineage>
        <taxon>Eukaryota</taxon>
        <taxon>Viridiplantae</taxon>
        <taxon>Streptophyta</taxon>
        <taxon>Embryophyta</taxon>
        <taxon>Tracheophyta</taxon>
        <taxon>Spermatophyta</taxon>
        <taxon>Magnoliopsida</taxon>
        <taxon>eudicotyledons</taxon>
        <taxon>Gunneridae</taxon>
        <taxon>Pentapetalae</taxon>
        <taxon>rosids</taxon>
        <taxon>fabids</taxon>
        <taxon>Fabales</taxon>
        <taxon>Fabaceae</taxon>
        <taxon>Papilionoideae</taxon>
        <taxon>50 kb inversion clade</taxon>
        <taxon>NPAAA clade</taxon>
        <taxon>Hologalegina</taxon>
        <taxon>IRL clade</taxon>
        <taxon>Trifolieae</taxon>
        <taxon>Trifolium</taxon>
    </lineage>
</organism>
<evidence type="ECO:0000313" key="1">
    <source>
        <dbReference type="EMBL" id="MCI32003.1"/>
    </source>
</evidence>
<accession>A0A392R5X6</accession>
<dbReference type="AlphaFoldDB" id="A0A392R5X6"/>
<proteinExistence type="predicted"/>
<keyword evidence="2" id="KW-1185">Reference proteome</keyword>
<evidence type="ECO:0000313" key="2">
    <source>
        <dbReference type="Proteomes" id="UP000265520"/>
    </source>
</evidence>
<comment type="caution">
    <text evidence="1">The sequence shown here is derived from an EMBL/GenBank/DDBJ whole genome shotgun (WGS) entry which is preliminary data.</text>
</comment>
<protein>
    <submittedName>
        <fullName evidence="1">Uncharacterized protein</fullName>
    </submittedName>
</protein>
<sequence length="47" mass="5024">MCSPSELFLAQRACLGSNLKLAGWSVQPSGMVLAQRDFARSARNPAS</sequence>
<name>A0A392R5X6_9FABA</name>
<reference evidence="1 2" key="1">
    <citation type="journal article" date="2018" name="Front. Plant Sci.">
        <title>Red Clover (Trifolium pratense) and Zigzag Clover (T. medium) - A Picture of Genomic Similarities and Differences.</title>
        <authorList>
            <person name="Dluhosova J."/>
            <person name="Istvanek J."/>
            <person name="Nedelnik J."/>
            <person name="Repkova J."/>
        </authorList>
    </citation>
    <scope>NUCLEOTIDE SEQUENCE [LARGE SCALE GENOMIC DNA]</scope>
    <source>
        <strain evidence="2">cv. 10/8</strain>
        <tissue evidence="1">Leaf</tissue>
    </source>
</reference>
<feature type="non-terminal residue" evidence="1">
    <location>
        <position position="47"/>
    </location>
</feature>
<dbReference type="EMBL" id="LXQA010191904">
    <property type="protein sequence ID" value="MCI32003.1"/>
    <property type="molecule type" value="Genomic_DNA"/>
</dbReference>